<dbReference type="Gene3D" id="3.40.309.10">
    <property type="entry name" value="Aldehyde Dehydrogenase, Chain A, domain 2"/>
    <property type="match status" value="1"/>
</dbReference>
<dbReference type="EC" id="1.2.1.3" evidence="3"/>
<dbReference type="PROSITE" id="PS00687">
    <property type="entry name" value="ALDEHYDE_DEHYDR_GLU"/>
    <property type="match status" value="1"/>
</dbReference>
<dbReference type="FunFam" id="3.40.605.10:FF:000001">
    <property type="entry name" value="Aldehyde dehydrogenase 1"/>
    <property type="match status" value="1"/>
</dbReference>
<evidence type="ECO:0000256" key="6">
    <source>
        <dbReference type="RuleBase" id="RU003345"/>
    </source>
</evidence>
<evidence type="ECO:0000256" key="4">
    <source>
        <dbReference type="ARBA" id="ARBA00049194"/>
    </source>
</evidence>
<comment type="similarity">
    <text evidence="1 6">Belongs to the aldehyde dehydrogenase family.</text>
</comment>
<reference evidence="8 9" key="1">
    <citation type="submission" date="2017-10" db="EMBL/GenBank/DDBJ databases">
        <title>Comparative genomics in systemic dimorphic fungi from Ajellomycetaceae.</title>
        <authorList>
            <person name="Munoz J.F."/>
            <person name="Mcewen J.G."/>
            <person name="Clay O.K."/>
            <person name="Cuomo C.A."/>
        </authorList>
    </citation>
    <scope>NUCLEOTIDE SEQUENCE [LARGE SCALE GENOMIC DNA]</scope>
    <source>
        <strain evidence="8 9">UAMH7299</strain>
    </source>
</reference>
<proteinExistence type="inferred from homology"/>
<feature type="active site" evidence="5">
    <location>
        <position position="280"/>
    </location>
</feature>
<dbReference type="Proteomes" id="UP000224634">
    <property type="component" value="Unassembled WGS sequence"/>
</dbReference>
<sequence>MAPPPSPPPSWLSTMAPSTAFGSSEVYPQPSPSEIETRLFINNEFVTSIGGRKFDVINPATEEVTASVYEAEIPDVDRAVQAAADAFPAWSALGAFQRAECFYRLAELYEQSNTELARLEAVSMGKPVGKYTEGTACARFLRYMAGKAADVQGESSLQTAGYVNVSFRQPYGVCAAIAPWNAPVTALTFKLAPAVLAGNTLVAKSSEKAPLTSLFLARLILRAGFPPGVINILSGTGPLCGAALASHMGIRKLSFTGSVGAGREIKKAAAASNLKNVTLELGGKSPMIVFNDADVQHAAVLSARSTLYNSGQVCTSSSRVYVHASIADDFCRRLVTALEELGANPPLRSTPEAPGNSAIARLGNPLAKSTVRGPQADKAQFDTIMGYLHGARESGYTILTGGDREVLSSGRTGEDAHSSTGFFIQPTVIFNPPSSSAVMQEEIFGPVVCVAPFESEEEVLRLANDTEYGLYASVFTRDISRALRFVKGLESGAVGVNCTSPFMTHDMPFGGIKQSGEGRELGKRALDEWTEEKSVFIAL</sequence>
<evidence type="ECO:0000259" key="7">
    <source>
        <dbReference type="Pfam" id="PF00171"/>
    </source>
</evidence>
<dbReference type="AlphaFoldDB" id="A0A2B7YL06"/>
<accession>A0A2B7YL06</accession>
<name>A0A2B7YL06_POLH7</name>
<dbReference type="Pfam" id="PF00171">
    <property type="entry name" value="Aldedh"/>
    <property type="match status" value="1"/>
</dbReference>
<evidence type="ECO:0000256" key="2">
    <source>
        <dbReference type="ARBA" id="ARBA00023002"/>
    </source>
</evidence>
<dbReference type="OrthoDB" id="310895at2759"/>
<feature type="domain" description="Aldehyde dehydrogenase" evidence="7">
    <location>
        <begin position="48"/>
        <end position="535"/>
    </location>
</feature>
<evidence type="ECO:0000256" key="1">
    <source>
        <dbReference type="ARBA" id="ARBA00009986"/>
    </source>
</evidence>
<dbReference type="SUPFAM" id="SSF53720">
    <property type="entry name" value="ALDH-like"/>
    <property type="match status" value="1"/>
</dbReference>
<evidence type="ECO:0000256" key="5">
    <source>
        <dbReference type="PROSITE-ProRule" id="PRU10007"/>
    </source>
</evidence>
<organism evidence="8 9">
    <name type="scientific">Polytolypa hystricis (strain UAMH7299)</name>
    <dbReference type="NCBI Taxonomy" id="1447883"/>
    <lineage>
        <taxon>Eukaryota</taxon>
        <taxon>Fungi</taxon>
        <taxon>Dikarya</taxon>
        <taxon>Ascomycota</taxon>
        <taxon>Pezizomycotina</taxon>
        <taxon>Eurotiomycetes</taxon>
        <taxon>Eurotiomycetidae</taxon>
        <taxon>Onygenales</taxon>
        <taxon>Onygenales incertae sedis</taxon>
        <taxon>Polytolypa</taxon>
    </lineage>
</organism>
<dbReference type="GO" id="GO:0004029">
    <property type="term" value="F:aldehyde dehydrogenase (NAD+) activity"/>
    <property type="evidence" value="ECO:0007669"/>
    <property type="project" value="UniProtKB-EC"/>
</dbReference>
<dbReference type="InterPro" id="IPR016162">
    <property type="entry name" value="Ald_DH_N"/>
</dbReference>
<comment type="catalytic activity">
    <reaction evidence="4">
        <text>an aldehyde + NAD(+) + H2O = a carboxylate + NADH + 2 H(+)</text>
        <dbReference type="Rhea" id="RHEA:16185"/>
        <dbReference type="ChEBI" id="CHEBI:15377"/>
        <dbReference type="ChEBI" id="CHEBI:15378"/>
        <dbReference type="ChEBI" id="CHEBI:17478"/>
        <dbReference type="ChEBI" id="CHEBI:29067"/>
        <dbReference type="ChEBI" id="CHEBI:57540"/>
        <dbReference type="ChEBI" id="CHEBI:57945"/>
        <dbReference type="EC" id="1.2.1.3"/>
    </reaction>
</comment>
<dbReference type="PANTHER" id="PTHR11699">
    <property type="entry name" value="ALDEHYDE DEHYDROGENASE-RELATED"/>
    <property type="match status" value="1"/>
</dbReference>
<dbReference type="FunFam" id="3.40.309.10:FF:000012">
    <property type="entry name" value="Betaine aldehyde dehydrogenase"/>
    <property type="match status" value="1"/>
</dbReference>
<evidence type="ECO:0000256" key="3">
    <source>
        <dbReference type="ARBA" id="ARBA00024226"/>
    </source>
</evidence>
<dbReference type="InterPro" id="IPR029510">
    <property type="entry name" value="Ald_DH_CS_GLU"/>
</dbReference>
<keyword evidence="2 6" id="KW-0560">Oxidoreductase</keyword>
<dbReference type="InterPro" id="IPR015590">
    <property type="entry name" value="Aldehyde_DH_dom"/>
</dbReference>
<dbReference type="EMBL" id="PDNA01000037">
    <property type="protein sequence ID" value="PGH21287.1"/>
    <property type="molecule type" value="Genomic_DNA"/>
</dbReference>
<evidence type="ECO:0000313" key="9">
    <source>
        <dbReference type="Proteomes" id="UP000224634"/>
    </source>
</evidence>
<dbReference type="InterPro" id="IPR016163">
    <property type="entry name" value="Ald_DH_C"/>
</dbReference>
<protein>
    <recommendedName>
        <fullName evidence="3">aldehyde dehydrogenase (NAD(+))</fullName>
        <ecNumber evidence="3">1.2.1.3</ecNumber>
    </recommendedName>
</protein>
<keyword evidence="9" id="KW-1185">Reference proteome</keyword>
<evidence type="ECO:0000313" key="8">
    <source>
        <dbReference type="EMBL" id="PGH21287.1"/>
    </source>
</evidence>
<gene>
    <name evidence="8" type="ORF">AJ80_03337</name>
</gene>
<dbReference type="Gene3D" id="3.40.605.10">
    <property type="entry name" value="Aldehyde Dehydrogenase, Chain A, domain 1"/>
    <property type="match status" value="1"/>
</dbReference>
<comment type="caution">
    <text evidence="8">The sequence shown here is derived from an EMBL/GenBank/DDBJ whole genome shotgun (WGS) entry which is preliminary data.</text>
</comment>
<dbReference type="InterPro" id="IPR016161">
    <property type="entry name" value="Ald_DH/histidinol_DH"/>
</dbReference>
<dbReference type="STRING" id="1447883.A0A2B7YL06"/>